<dbReference type="GO" id="GO:0012505">
    <property type="term" value="C:endomembrane system"/>
    <property type="evidence" value="ECO:0007669"/>
    <property type="project" value="UniProtKB-SubCell"/>
</dbReference>
<dbReference type="PANTHER" id="PTHR13822:SF10">
    <property type="entry name" value="ATP SYNTHASE EPSILON CHAIN, CHLOROPLASTIC"/>
    <property type="match status" value="1"/>
</dbReference>
<evidence type="ECO:0000256" key="1">
    <source>
        <dbReference type="ARBA" id="ARBA00003543"/>
    </source>
</evidence>
<comment type="similarity">
    <text evidence="3 10 11">Belongs to the ATPase epsilon chain family.</text>
</comment>
<keyword evidence="4 10" id="KW-0813">Transport</keyword>
<sequence>MMPVALEIVSPTRLLLSRPVDMVVVPAAEGELGVLPGHAPMIVLLRGGLVRIFEAGKETSRLFVGSGFAEITPERCTVLANEAIPLAEVSKREAADRLKVAESVYEAVDKNDVAAREAAQEQLYSARVMGDLAQAP</sequence>
<dbReference type="Gene3D" id="2.60.15.10">
    <property type="entry name" value="F0F1 ATP synthase delta/epsilon subunit, N-terminal"/>
    <property type="match status" value="1"/>
</dbReference>
<evidence type="ECO:0000256" key="3">
    <source>
        <dbReference type="ARBA" id="ARBA00005712"/>
    </source>
</evidence>
<keyword evidence="10" id="KW-1003">Cell membrane</keyword>
<dbReference type="CDD" id="cd12152">
    <property type="entry name" value="F1-ATPase_delta"/>
    <property type="match status" value="1"/>
</dbReference>
<dbReference type="SUPFAM" id="SSF51344">
    <property type="entry name" value="Epsilon subunit of F1F0-ATP synthase N-terminal domain"/>
    <property type="match status" value="1"/>
</dbReference>
<dbReference type="GO" id="GO:0005886">
    <property type="term" value="C:plasma membrane"/>
    <property type="evidence" value="ECO:0007669"/>
    <property type="project" value="UniProtKB-SubCell"/>
</dbReference>
<dbReference type="GO" id="GO:0046933">
    <property type="term" value="F:proton-transporting ATP synthase activity, rotational mechanism"/>
    <property type="evidence" value="ECO:0007669"/>
    <property type="project" value="UniProtKB-UniRule"/>
</dbReference>
<evidence type="ECO:0000313" key="13">
    <source>
        <dbReference type="EMBL" id="HGC42283.1"/>
    </source>
</evidence>
<evidence type="ECO:0000256" key="4">
    <source>
        <dbReference type="ARBA" id="ARBA00022448"/>
    </source>
</evidence>
<evidence type="ECO:0000256" key="2">
    <source>
        <dbReference type="ARBA" id="ARBA00004184"/>
    </source>
</evidence>
<keyword evidence="5 10" id="KW-0375">Hydrogen ion transport</keyword>
<comment type="caution">
    <text evidence="13">The sequence shown here is derived from an EMBL/GenBank/DDBJ whole genome shotgun (WGS) entry which is preliminary data.</text>
</comment>
<dbReference type="InterPro" id="IPR020546">
    <property type="entry name" value="ATP_synth_F1_dsu/esu_N"/>
</dbReference>
<keyword evidence="9 10" id="KW-0066">ATP synthesis</keyword>
<keyword evidence="6 10" id="KW-0406">Ion transport</keyword>
<keyword evidence="8 10" id="KW-0139">CF(1)</keyword>
<dbReference type="GO" id="GO:0045259">
    <property type="term" value="C:proton-transporting ATP synthase complex"/>
    <property type="evidence" value="ECO:0007669"/>
    <property type="project" value="UniProtKB-KW"/>
</dbReference>
<comment type="subcellular location">
    <subcellularLocation>
        <location evidence="10">Cell membrane</location>
        <topology evidence="10">Peripheral membrane protein</topology>
    </subcellularLocation>
    <subcellularLocation>
        <location evidence="2">Endomembrane system</location>
        <topology evidence="2">Peripheral membrane protein</topology>
    </subcellularLocation>
</comment>
<name>A0A8J4M5P0_9PROT</name>
<accession>A0A8J4M5P0</accession>
<protein>
    <recommendedName>
        <fullName evidence="10">ATP synthase epsilon chain</fullName>
    </recommendedName>
    <alternativeName>
        <fullName evidence="10">ATP synthase F1 sector epsilon subunit</fullName>
    </alternativeName>
    <alternativeName>
        <fullName evidence="10">F-ATPase epsilon subunit</fullName>
    </alternativeName>
</protein>
<comment type="subunit">
    <text evidence="10 11">F-type ATPases have 2 components, CF(1) - the catalytic core - and CF(0) - the membrane proton channel. CF(1) has five subunits: alpha(3), beta(3), gamma(1), delta(1), epsilon(1). CF(0) has three main subunits: a, b and c.</text>
</comment>
<dbReference type="PANTHER" id="PTHR13822">
    <property type="entry name" value="ATP SYNTHASE DELTA/EPSILON CHAIN"/>
    <property type="match status" value="1"/>
</dbReference>
<evidence type="ECO:0000256" key="6">
    <source>
        <dbReference type="ARBA" id="ARBA00023065"/>
    </source>
</evidence>
<feature type="domain" description="ATP synthase F1 complex delta/epsilon subunit N-terminal" evidence="12">
    <location>
        <begin position="5"/>
        <end position="83"/>
    </location>
</feature>
<dbReference type="EMBL" id="DTQM01000069">
    <property type="protein sequence ID" value="HGC42283.1"/>
    <property type="molecule type" value="Genomic_DNA"/>
</dbReference>
<evidence type="ECO:0000256" key="10">
    <source>
        <dbReference type="HAMAP-Rule" id="MF_00530"/>
    </source>
</evidence>
<evidence type="ECO:0000256" key="8">
    <source>
        <dbReference type="ARBA" id="ARBA00023196"/>
    </source>
</evidence>
<dbReference type="HAMAP" id="MF_00530">
    <property type="entry name" value="ATP_synth_epsil_bac"/>
    <property type="match status" value="1"/>
</dbReference>
<dbReference type="Pfam" id="PF02823">
    <property type="entry name" value="ATP-synt_DE_N"/>
    <property type="match status" value="1"/>
</dbReference>
<comment type="function">
    <text evidence="1 10">Produces ATP from ADP in the presence of a proton gradient across the membrane.</text>
</comment>
<evidence type="ECO:0000256" key="5">
    <source>
        <dbReference type="ARBA" id="ARBA00022781"/>
    </source>
</evidence>
<reference evidence="13" key="1">
    <citation type="journal article" date="2020" name="mSystems">
        <title>Genome- and Community-Level Interaction Insights into Carbon Utilization and Element Cycling Functions of Hydrothermarchaeota in Hydrothermal Sediment.</title>
        <authorList>
            <person name="Zhou Z."/>
            <person name="Liu Y."/>
            <person name="Xu W."/>
            <person name="Pan J."/>
            <person name="Luo Z.H."/>
            <person name="Li M."/>
        </authorList>
    </citation>
    <scope>NUCLEOTIDE SEQUENCE</scope>
    <source>
        <strain evidence="13">SpSt-997</strain>
    </source>
</reference>
<proteinExistence type="inferred from homology"/>
<gene>
    <name evidence="10 13" type="primary">atpC</name>
    <name evidence="13" type="ORF">ENY07_03535</name>
</gene>
<evidence type="ECO:0000256" key="7">
    <source>
        <dbReference type="ARBA" id="ARBA00023136"/>
    </source>
</evidence>
<dbReference type="AlphaFoldDB" id="A0A8J4M5P0"/>
<evidence type="ECO:0000259" key="12">
    <source>
        <dbReference type="Pfam" id="PF02823"/>
    </source>
</evidence>
<keyword evidence="7 10" id="KW-0472">Membrane</keyword>
<evidence type="ECO:0000256" key="9">
    <source>
        <dbReference type="ARBA" id="ARBA00023310"/>
    </source>
</evidence>
<evidence type="ECO:0000256" key="11">
    <source>
        <dbReference type="RuleBase" id="RU003656"/>
    </source>
</evidence>
<dbReference type="GO" id="GO:0005524">
    <property type="term" value="F:ATP binding"/>
    <property type="evidence" value="ECO:0007669"/>
    <property type="project" value="UniProtKB-UniRule"/>
</dbReference>
<dbReference type="InterPro" id="IPR001469">
    <property type="entry name" value="ATP_synth_F1_dsu/esu"/>
</dbReference>
<dbReference type="InterPro" id="IPR036771">
    <property type="entry name" value="ATPsynth_dsu/esu_N"/>
</dbReference>
<organism evidence="13">
    <name type="scientific">Acidicaldus sp</name>
    <dbReference type="NCBI Taxonomy" id="1872105"/>
    <lineage>
        <taxon>Bacteria</taxon>
        <taxon>Pseudomonadati</taxon>
        <taxon>Pseudomonadota</taxon>
        <taxon>Alphaproteobacteria</taxon>
        <taxon>Acetobacterales</taxon>
        <taxon>Acetobacteraceae</taxon>
        <taxon>Acidicaldus</taxon>
    </lineage>
</organism>
<dbReference type="NCBIfam" id="TIGR01216">
    <property type="entry name" value="ATP_synt_epsi"/>
    <property type="match status" value="1"/>
</dbReference>